<dbReference type="EMBL" id="JBHLUN010000002">
    <property type="protein sequence ID" value="MFC0407325.1"/>
    <property type="molecule type" value="Genomic_DNA"/>
</dbReference>
<dbReference type="SUPFAM" id="SSF51197">
    <property type="entry name" value="Clavaminate synthase-like"/>
    <property type="match status" value="1"/>
</dbReference>
<evidence type="ECO:0000313" key="5">
    <source>
        <dbReference type="Proteomes" id="UP001589865"/>
    </source>
</evidence>
<keyword evidence="4" id="KW-0560">Oxidoreductase</keyword>
<keyword evidence="3" id="KW-0732">Signal</keyword>
<keyword evidence="5" id="KW-1185">Reference proteome</keyword>
<evidence type="ECO:0000256" key="3">
    <source>
        <dbReference type="SAM" id="SignalP"/>
    </source>
</evidence>
<feature type="signal peptide" evidence="3">
    <location>
        <begin position="1"/>
        <end position="19"/>
    </location>
</feature>
<evidence type="ECO:0000256" key="1">
    <source>
        <dbReference type="ARBA" id="ARBA00001954"/>
    </source>
</evidence>
<dbReference type="GO" id="GO:0051213">
    <property type="term" value="F:dioxygenase activity"/>
    <property type="evidence" value="ECO:0007669"/>
    <property type="project" value="UniProtKB-KW"/>
</dbReference>
<gene>
    <name evidence="4" type="ORF">ACFFGY_03630</name>
</gene>
<protein>
    <submittedName>
        <fullName evidence="4">Phytanoyl-CoA dioxygenase family protein</fullName>
    </submittedName>
</protein>
<evidence type="ECO:0000313" key="4">
    <source>
        <dbReference type="EMBL" id="MFC0407325.1"/>
    </source>
</evidence>
<feature type="region of interest" description="Disordered" evidence="2">
    <location>
        <begin position="343"/>
        <end position="389"/>
    </location>
</feature>
<keyword evidence="4" id="KW-0223">Dioxygenase</keyword>
<dbReference type="PANTHER" id="PTHR20883:SF48">
    <property type="entry name" value="ECTOINE DIOXYGENASE"/>
    <property type="match status" value="1"/>
</dbReference>
<accession>A0ABV6JNM9</accession>
<name>A0ABV6JNM9_9PROT</name>
<comment type="cofactor">
    <cofactor evidence="1">
        <name>Fe(2+)</name>
        <dbReference type="ChEBI" id="CHEBI:29033"/>
    </cofactor>
</comment>
<evidence type="ECO:0000256" key="2">
    <source>
        <dbReference type="SAM" id="MobiDB-lite"/>
    </source>
</evidence>
<dbReference type="RefSeq" id="WP_377043020.1">
    <property type="nucleotide sequence ID" value="NZ_JBHLUN010000002.1"/>
</dbReference>
<proteinExistence type="predicted"/>
<sequence length="389" mass="42664">MGSWPRLATRILLAPVHLAAVASASRSFGRNPFLGSDRLNRWGLHARRVAVAQRLAQHRRERLAPALPAADREVFERDGILVKPDFLPPESFARLRAEIAALRAPAREVVQGDAVSRLLPLSPAVLERLPETRALVTSPAWRGLLDYVASTRVGPLLFIQTIYSHAALGEEDPQTVLHSDTFYPSMKCWLYLQDVPAEDGPFVYVPGSHRATPRRLWWERERSLSWRQGDDHSRRGSLRVTPAMIRRLGYGEPVTCAARANTLVIADTYGFHARGPSSRPSTRVALWAQGRRNPFLPWTGFSPTTVRAIGDRQAVLFWKLTDWLAHRGLGRQPWRDVGVVNPMDPPLGQGATSPAMVPGPMPAGKGSATPVAGTPKPAAAVPPGAAPVP</sequence>
<dbReference type="Gene3D" id="2.60.120.620">
    <property type="entry name" value="q2cbj1_9rhob like domain"/>
    <property type="match status" value="1"/>
</dbReference>
<dbReference type="InterPro" id="IPR008775">
    <property type="entry name" value="Phytyl_CoA_dOase-like"/>
</dbReference>
<comment type="caution">
    <text evidence="4">The sequence shown here is derived from an EMBL/GenBank/DDBJ whole genome shotgun (WGS) entry which is preliminary data.</text>
</comment>
<reference evidence="4 5" key="1">
    <citation type="submission" date="2024-09" db="EMBL/GenBank/DDBJ databases">
        <authorList>
            <person name="Sun Q."/>
            <person name="Mori K."/>
        </authorList>
    </citation>
    <scope>NUCLEOTIDE SEQUENCE [LARGE SCALE GENOMIC DNA]</scope>
    <source>
        <strain evidence="4 5">TBRC 5777</strain>
    </source>
</reference>
<feature type="chain" id="PRO_5046044467" evidence="3">
    <location>
        <begin position="20"/>
        <end position="389"/>
    </location>
</feature>
<dbReference type="Pfam" id="PF05721">
    <property type="entry name" value="PhyH"/>
    <property type="match status" value="1"/>
</dbReference>
<dbReference type="PANTHER" id="PTHR20883">
    <property type="entry name" value="PHYTANOYL-COA DIOXYGENASE DOMAIN CONTAINING 1"/>
    <property type="match status" value="1"/>
</dbReference>
<organism evidence="4 5">
    <name type="scientific">Roseomonas elaeocarpi</name>
    <dbReference type="NCBI Taxonomy" id="907779"/>
    <lineage>
        <taxon>Bacteria</taxon>
        <taxon>Pseudomonadati</taxon>
        <taxon>Pseudomonadota</taxon>
        <taxon>Alphaproteobacteria</taxon>
        <taxon>Acetobacterales</taxon>
        <taxon>Roseomonadaceae</taxon>
        <taxon>Roseomonas</taxon>
    </lineage>
</organism>
<feature type="compositionally biased region" description="Low complexity" evidence="2">
    <location>
        <begin position="368"/>
        <end position="383"/>
    </location>
</feature>
<dbReference type="Proteomes" id="UP001589865">
    <property type="component" value="Unassembled WGS sequence"/>
</dbReference>